<comment type="caution">
    <text evidence="1">The sequence shown here is derived from an EMBL/GenBank/DDBJ whole genome shotgun (WGS) entry which is preliminary data.</text>
</comment>
<proteinExistence type="predicted"/>
<dbReference type="AlphaFoldDB" id="A0A5B7GGK8"/>
<reference evidence="1 2" key="1">
    <citation type="submission" date="2019-05" db="EMBL/GenBank/DDBJ databases">
        <title>Another draft genome of Portunus trituberculatus and its Hox gene families provides insights of decapod evolution.</title>
        <authorList>
            <person name="Jeong J.-H."/>
            <person name="Song I."/>
            <person name="Kim S."/>
            <person name="Choi T."/>
            <person name="Kim D."/>
            <person name="Ryu S."/>
            <person name="Kim W."/>
        </authorList>
    </citation>
    <scope>NUCLEOTIDE SEQUENCE [LARGE SCALE GENOMIC DNA]</scope>
    <source>
        <tissue evidence="1">Muscle</tissue>
    </source>
</reference>
<evidence type="ECO:0000313" key="1">
    <source>
        <dbReference type="EMBL" id="MPC58072.1"/>
    </source>
</evidence>
<dbReference type="Proteomes" id="UP000324222">
    <property type="component" value="Unassembled WGS sequence"/>
</dbReference>
<name>A0A5B7GGK8_PORTR</name>
<evidence type="ECO:0000313" key="2">
    <source>
        <dbReference type="Proteomes" id="UP000324222"/>
    </source>
</evidence>
<protein>
    <submittedName>
        <fullName evidence="1">Uncharacterized protein</fullName>
    </submittedName>
</protein>
<sequence length="167" mass="18449">MTVNFPAKNGLLEHGRLNNDVFRYTPHYFLTLFFSTLHLVPLVTPPSDALTFPPLTATPLATGARHPGTCWGKSEGLSPPPHCHRHVLPFLKAELGRKKKTREKNTSGARVALIESSAQVLVAGGWAEQYGGRQRHFSPARPNMAAQRVVPLGPPRLTNPELIFMEK</sequence>
<organism evidence="1 2">
    <name type="scientific">Portunus trituberculatus</name>
    <name type="common">Swimming crab</name>
    <name type="synonym">Neptunus trituberculatus</name>
    <dbReference type="NCBI Taxonomy" id="210409"/>
    <lineage>
        <taxon>Eukaryota</taxon>
        <taxon>Metazoa</taxon>
        <taxon>Ecdysozoa</taxon>
        <taxon>Arthropoda</taxon>
        <taxon>Crustacea</taxon>
        <taxon>Multicrustacea</taxon>
        <taxon>Malacostraca</taxon>
        <taxon>Eumalacostraca</taxon>
        <taxon>Eucarida</taxon>
        <taxon>Decapoda</taxon>
        <taxon>Pleocyemata</taxon>
        <taxon>Brachyura</taxon>
        <taxon>Eubrachyura</taxon>
        <taxon>Portunoidea</taxon>
        <taxon>Portunidae</taxon>
        <taxon>Portuninae</taxon>
        <taxon>Portunus</taxon>
    </lineage>
</organism>
<accession>A0A5B7GGK8</accession>
<gene>
    <name evidence="1" type="ORF">E2C01_052067</name>
</gene>
<dbReference type="EMBL" id="VSRR010015345">
    <property type="protein sequence ID" value="MPC58072.1"/>
    <property type="molecule type" value="Genomic_DNA"/>
</dbReference>
<keyword evidence="2" id="KW-1185">Reference proteome</keyword>